<dbReference type="PANTHER" id="PTHR12832">
    <property type="entry name" value="TESTIS-SPECIFIC PROTEIN PBS13 T-COMPLEX 11"/>
    <property type="match status" value="1"/>
</dbReference>
<dbReference type="AlphaFoldDB" id="A0A397S6K0"/>
<dbReference type="STRING" id="658196.A0A397S6K0"/>
<evidence type="ECO:0000313" key="2">
    <source>
        <dbReference type="EMBL" id="RIA81122.1"/>
    </source>
</evidence>
<accession>A0A397S6K0</accession>
<keyword evidence="3" id="KW-1185">Reference proteome</keyword>
<reference evidence="2 3" key="1">
    <citation type="submission" date="2018-06" db="EMBL/GenBank/DDBJ databases">
        <title>Comparative genomics reveals the genomic features of Rhizophagus irregularis, R. cerebriforme, R. diaphanum and Gigaspora rosea, and their symbiotic lifestyle signature.</title>
        <authorList>
            <person name="Morin E."/>
            <person name="San Clemente H."/>
            <person name="Chen E.C.H."/>
            <person name="De La Providencia I."/>
            <person name="Hainaut M."/>
            <person name="Kuo A."/>
            <person name="Kohler A."/>
            <person name="Murat C."/>
            <person name="Tang N."/>
            <person name="Roy S."/>
            <person name="Loubradou J."/>
            <person name="Henrissat B."/>
            <person name="Grigoriev I.V."/>
            <person name="Corradi N."/>
            <person name="Roux C."/>
            <person name="Martin F.M."/>
        </authorList>
    </citation>
    <scope>NUCLEOTIDE SEQUENCE [LARGE SCALE GENOMIC DNA]</scope>
    <source>
        <strain evidence="2 3">DAOM 227022</strain>
    </source>
</reference>
<sequence length="357" mass="41863">ILEQRRLKLARQFLHVKDVLVKQHQRALRDSTAKRSHIQQTLRLAEKNRNTILQRLVEQCAQEVARCKEVARQQQLKNQEEIDRRRADLERRQRATAARRAKLLTVPKSRIFSNEMTIPPTREEAAVIIQTHWRFRQLSKAIKTYRSFGISVHTIENMSFHDTVGLLQNPAVIQANGKLLQKARKASPLTCGAKKYKNPSRVFLSAYMIVSHTKEILADIGHHERKLLTSAKIMLRELEQWFNEINDEPNKIHVNHLLSFLSAWDTYYNDFNTWKSKDSEKLASNLIAHYVELEKLWNTVKTQANAETEWRMNIVQQQEEIRRKIRNLGGDETISKLERVLRRLKEKLPNESGNETD</sequence>
<dbReference type="GO" id="GO:0010737">
    <property type="term" value="P:protein kinase A signaling"/>
    <property type="evidence" value="ECO:0007669"/>
    <property type="project" value="TreeGrafter"/>
</dbReference>
<dbReference type="InterPro" id="IPR008862">
    <property type="entry name" value="Tcp11"/>
</dbReference>
<evidence type="ECO:0000313" key="3">
    <source>
        <dbReference type="Proteomes" id="UP000265703"/>
    </source>
</evidence>
<feature type="non-terminal residue" evidence="2">
    <location>
        <position position="357"/>
    </location>
</feature>
<evidence type="ECO:0000256" key="1">
    <source>
        <dbReference type="ARBA" id="ARBA00010954"/>
    </source>
</evidence>
<comment type="similarity">
    <text evidence="1">Belongs to the TCP11 family.</text>
</comment>
<feature type="non-terminal residue" evidence="2">
    <location>
        <position position="1"/>
    </location>
</feature>
<dbReference type="OrthoDB" id="276323at2759"/>
<dbReference type="Proteomes" id="UP000265703">
    <property type="component" value="Unassembled WGS sequence"/>
</dbReference>
<comment type="caution">
    <text evidence="2">The sequence shown here is derived from an EMBL/GenBank/DDBJ whole genome shotgun (WGS) entry which is preliminary data.</text>
</comment>
<proteinExistence type="inferred from homology"/>
<name>A0A397S6K0_9GLOM</name>
<protein>
    <submittedName>
        <fullName evidence="2">Uncharacterized protein</fullName>
    </submittedName>
</protein>
<dbReference type="EMBL" id="QKYT01000842">
    <property type="protein sequence ID" value="RIA81122.1"/>
    <property type="molecule type" value="Genomic_DNA"/>
</dbReference>
<organism evidence="2 3">
    <name type="scientific">Glomus cerebriforme</name>
    <dbReference type="NCBI Taxonomy" id="658196"/>
    <lineage>
        <taxon>Eukaryota</taxon>
        <taxon>Fungi</taxon>
        <taxon>Fungi incertae sedis</taxon>
        <taxon>Mucoromycota</taxon>
        <taxon>Glomeromycotina</taxon>
        <taxon>Glomeromycetes</taxon>
        <taxon>Glomerales</taxon>
        <taxon>Glomeraceae</taxon>
        <taxon>Glomus</taxon>
    </lineage>
</organism>
<dbReference type="PANTHER" id="PTHR12832:SF11">
    <property type="entry name" value="LD23868P"/>
    <property type="match status" value="1"/>
</dbReference>
<gene>
    <name evidence="2" type="ORF">C1645_661111</name>
</gene>